<dbReference type="KEGG" id="ddu:GF1_15990"/>
<evidence type="ECO:0000313" key="1">
    <source>
        <dbReference type="EMBL" id="BCO09223.1"/>
    </source>
</evidence>
<evidence type="ECO:0000313" key="2">
    <source>
        <dbReference type="Proteomes" id="UP001063350"/>
    </source>
</evidence>
<reference evidence="1" key="1">
    <citation type="submission" date="2020-12" db="EMBL/GenBank/DDBJ databases">
        <title>Desulfobium dissulfuricans gen. nov., sp. nov., a novel mesophilic, sulfate-reducing bacterium isolated from a deep-sea hydrothermal vent.</title>
        <authorList>
            <person name="Hashimoto Y."/>
            <person name="Tame A."/>
            <person name="Sawayama S."/>
            <person name="Miyazaki J."/>
            <person name="Takai K."/>
            <person name="Nakagawa S."/>
        </authorList>
    </citation>
    <scope>NUCLEOTIDE SEQUENCE</scope>
    <source>
        <strain evidence="1">GF1</strain>
    </source>
</reference>
<accession>A0A915XKH4</accession>
<keyword evidence="2" id="KW-1185">Reference proteome</keyword>
<evidence type="ECO:0008006" key="3">
    <source>
        <dbReference type="Google" id="ProtNLM"/>
    </source>
</evidence>
<proteinExistence type="predicted"/>
<dbReference type="EMBL" id="AP024233">
    <property type="protein sequence ID" value="BCO09223.1"/>
    <property type="molecule type" value="Genomic_DNA"/>
</dbReference>
<dbReference type="AlphaFoldDB" id="A0A915XKH4"/>
<sequence>MNRFNWTEIHEIPNGPGIYAWYYAPEITNFDLEQTIKLVRKKKEDGYDIDAKKEIEEFLEKFIFNYFVEEPYLVSIKGPLKPEFSGKINHKQRLSEALILRIVENPIRLKTIKDIIEKSAPDFASPIYIGMSENIRQRVTKHKRLIEKYFSENNLVGLKQITGVGTKDVRDHNFAWQIKKRAIPPSRLFVTIKQIAGEDRPYIDIENILNRIQYPLLGRN</sequence>
<protein>
    <recommendedName>
        <fullName evidence="3">GIY-YIG domain-containing protein</fullName>
    </recommendedName>
</protein>
<dbReference type="RefSeq" id="WP_267929078.1">
    <property type="nucleotide sequence ID" value="NZ_AP024233.1"/>
</dbReference>
<dbReference type="Proteomes" id="UP001063350">
    <property type="component" value="Chromosome"/>
</dbReference>
<name>A0A915XKH4_9BACT</name>
<organism evidence="1 2">
    <name type="scientific">Desulfolithobacter dissulfuricans</name>
    <dbReference type="NCBI Taxonomy" id="2795293"/>
    <lineage>
        <taxon>Bacteria</taxon>
        <taxon>Pseudomonadati</taxon>
        <taxon>Thermodesulfobacteriota</taxon>
        <taxon>Desulfobulbia</taxon>
        <taxon>Desulfobulbales</taxon>
        <taxon>Desulfobulbaceae</taxon>
        <taxon>Desulfolithobacter</taxon>
    </lineage>
</organism>
<gene>
    <name evidence="1" type="ORF">GF1_15990</name>
</gene>